<evidence type="ECO:0000313" key="2">
    <source>
        <dbReference type="EMBL" id="KAH1183057.1"/>
    </source>
</evidence>
<gene>
    <name evidence="2" type="ORF">KIL84_004549</name>
</gene>
<name>A0A9D4B046_9SAUR</name>
<feature type="compositionally biased region" description="Polar residues" evidence="1">
    <location>
        <begin position="53"/>
        <end position="69"/>
    </location>
</feature>
<dbReference type="EMBL" id="JAHDVG010000466">
    <property type="protein sequence ID" value="KAH1183057.1"/>
    <property type="molecule type" value="Genomic_DNA"/>
</dbReference>
<protein>
    <submittedName>
        <fullName evidence="2">Uncharacterized protein</fullName>
    </submittedName>
</protein>
<evidence type="ECO:0000256" key="1">
    <source>
        <dbReference type="SAM" id="MobiDB-lite"/>
    </source>
</evidence>
<comment type="caution">
    <text evidence="2">The sequence shown here is derived from an EMBL/GenBank/DDBJ whole genome shotgun (WGS) entry which is preliminary data.</text>
</comment>
<feature type="region of interest" description="Disordered" evidence="1">
    <location>
        <begin position="1"/>
        <end position="118"/>
    </location>
</feature>
<feature type="compositionally biased region" description="Polar residues" evidence="1">
    <location>
        <begin position="108"/>
        <end position="118"/>
    </location>
</feature>
<dbReference type="AlphaFoldDB" id="A0A9D4B046"/>
<accession>A0A9D4B046</accession>
<dbReference type="Proteomes" id="UP000827986">
    <property type="component" value="Unassembled WGS sequence"/>
</dbReference>
<organism evidence="2 3">
    <name type="scientific">Mauremys mutica</name>
    <name type="common">yellowpond turtle</name>
    <dbReference type="NCBI Taxonomy" id="74926"/>
    <lineage>
        <taxon>Eukaryota</taxon>
        <taxon>Metazoa</taxon>
        <taxon>Chordata</taxon>
        <taxon>Craniata</taxon>
        <taxon>Vertebrata</taxon>
        <taxon>Euteleostomi</taxon>
        <taxon>Archelosauria</taxon>
        <taxon>Testudinata</taxon>
        <taxon>Testudines</taxon>
        <taxon>Cryptodira</taxon>
        <taxon>Durocryptodira</taxon>
        <taxon>Testudinoidea</taxon>
        <taxon>Geoemydidae</taxon>
        <taxon>Geoemydinae</taxon>
        <taxon>Mauremys</taxon>
    </lineage>
</organism>
<reference evidence="2" key="1">
    <citation type="submission" date="2021-09" db="EMBL/GenBank/DDBJ databases">
        <title>The genome of Mauremys mutica provides insights into the evolution of semi-aquatic lifestyle.</title>
        <authorList>
            <person name="Gong S."/>
            <person name="Gao Y."/>
        </authorList>
    </citation>
    <scope>NUCLEOTIDE SEQUENCE</scope>
    <source>
        <strain evidence="2">MM-2020</strain>
        <tissue evidence="2">Muscle</tissue>
    </source>
</reference>
<sequence>MALTPGTGSVTCQAGYTQAESSMGSSKTPSPPRVEGGEYQPCPLIPGAHQVPGVQSSSGGDTFTLTQESVLGDPTAQEAEDSHFSALGGDGRGQGAAVPHPRNGLKETWTQTMSPHAL</sequence>
<feature type="compositionally biased region" description="Polar residues" evidence="1">
    <location>
        <begin position="1"/>
        <end position="28"/>
    </location>
</feature>
<keyword evidence="3" id="KW-1185">Reference proteome</keyword>
<proteinExistence type="predicted"/>
<evidence type="ECO:0000313" key="3">
    <source>
        <dbReference type="Proteomes" id="UP000827986"/>
    </source>
</evidence>